<name>A0A0D2RHR0_GOSRA</name>
<keyword evidence="5" id="KW-0804">Transcription</keyword>
<dbReference type="OrthoDB" id="1896834at2759"/>
<feature type="region of interest" description="Disordered" evidence="7">
    <location>
        <begin position="1"/>
        <end position="46"/>
    </location>
</feature>
<feature type="region of interest" description="Disordered" evidence="7">
    <location>
        <begin position="69"/>
        <end position="128"/>
    </location>
</feature>
<reference evidence="10 11" key="1">
    <citation type="journal article" date="2012" name="Nature">
        <title>Repeated polyploidization of Gossypium genomes and the evolution of spinnable cotton fibres.</title>
        <authorList>
            <person name="Paterson A.H."/>
            <person name="Wendel J.F."/>
            <person name="Gundlach H."/>
            <person name="Guo H."/>
            <person name="Jenkins J."/>
            <person name="Jin D."/>
            <person name="Llewellyn D."/>
            <person name="Showmaker K.C."/>
            <person name="Shu S."/>
            <person name="Udall J."/>
            <person name="Yoo M.J."/>
            <person name="Byers R."/>
            <person name="Chen W."/>
            <person name="Doron-Faigenboim A."/>
            <person name="Duke M.V."/>
            <person name="Gong L."/>
            <person name="Grimwood J."/>
            <person name="Grover C."/>
            <person name="Grupp K."/>
            <person name="Hu G."/>
            <person name="Lee T.H."/>
            <person name="Li J."/>
            <person name="Lin L."/>
            <person name="Liu T."/>
            <person name="Marler B.S."/>
            <person name="Page J.T."/>
            <person name="Roberts A.W."/>
            <person name="Romanel E."/>
            <person name="Sanders W.S."/>
            <person name="Szadkowski E."/>
            <person name="Tan X."/>
            <person name="Tang H."/>
            <person name="Xu C."/>
            <person name="Wang J."/>
            <person name="Wang Z."/>
            <person name="Zhang D."/>
            <person name="Zhang L."/>
            <person name="Ashrafi H."/>
            <person name="Bedon F."/>
            <person name="Bowers J.E."/>
            <person name="Brubaker C.L."/>
            <person name="Chee P.W."/>
            <person name="Das S."/>
            <person name="Gingle A.R."/>
            <person name="Haigler C.H."/>
            <person name="Harker D."/>
            <person name="Hoffmann L.V."/>
            <person name="Hovav R."/>
            <person name="Jones D.C."/>
            <person name="Lemke C."/>
            <person name="Mansoor S."/>
            <person name="ur Rahman M."/>
            <person name="Rainville L.N."/>
            <person name="Rambani A."/>
            <person name="Reddy U.K."/>
            <person name="Rong J.K."/>
            <person name="Saranga Y."/>
            <person name="Scheffler B.E."/>
            <person name="Scheffler J.A."/>
            <person name="Stelly D.M."/>
            <person name="Triplett B.A."/>
            <person name="Van Deynze A."/>
            <person name="Vaslin M.F."/>
            <person name="Waghmare V.N."/>
            <person name="Walford S.A."/>
            <person name="Wright R.J."/>
            <person name="Zaki E.A."/>
            <person name="Zhang T."/>
            <person name="Dennis E.S."/>
            <person name="Mayer K.F."/>
            <person name="Peterson D.G."/>
            <person name="Rokhsar D.S."/>
            <person name="Wang X."/>
            <person name="Schmutz J."/>
        </authorList>
    </citation>
    <scope>NUCLEOTIDE SEQUENCE [LARGE SCALE GENOMIC DNA]</scope>
</reference>
<feature type="domain" description="TCP" evidence="8">
    <location>
        <begin position="119"/>
        <end position="177"/>
    </location>
</feature>
<feature type="compositionally biased region" description="Basic and acidic residues" evidence="7">
    <location>
        <begin position="252"/>
        <end position="283"/>
    </location>
</feature>
<feature type="compositionally biased region" description="Polar residues" evidence="7">
    <location>
        <begin position="1"/>
        <end position="12"/>
    </location>
</feature>
<dbReference type="OMA" id="FNHIVAR"/>
<proteinExistence type="predicted"/>
<organism evidence="10 11">
    <name type="scientific">Gossypium raimondii</name>
    <name type="common">Peruvian cotton</name>
    <name type="synonym">Gossypium klotzschianum subsp. raimondii</name>
    <dbReference type="NCBI Taxonomy" id="29730"/>
    <lineage>
        <taxon>Eukaryota</taxon>
        <taxon>Viridiplantae</taxon>
        <taxon>Streptophyta</taxon>
        <taxon>Embryophyta</taxon>
        <taxon>Tracheophyta</taxon>
        <taxon>Spermatophyta</taxon>
        <taxon>Magnoliopsida</taxon>
        <taxon>eudicotyledons</taxon>
        <taxon>Gunneridae</taxon>
        <taxon>Pentapetalae</taxon>
        <taxon>rosids</taxon>
        <taxon>malvids</taxon>
        <taxon>Malvales</taxon>
        <taxon>Malvaceae</taxon>
        <taxon>Malvoideae</taxon>
        <taxon>Gossypium</taxon>
    </lineage>
</organism>
<evidence type="ECO:0000313" key="11">
    <source>
        <dbReference type="Proteomes" id="UP000032304"/>
    </source>
</evidence>
<evidence type="ECO:0000259" key="8">
    <source>
        <dbReference type="PROSITE" id="PS51369"/>
    </source>
</evidence>
<comment type="subcellular location">
    <subcellularLocation>
        <location evidence="1">Nucleus</location>
    </subcellularLocation>
</comment>
<dbReference type="eggNOG" id="ENOG502QUQ6">
    <property type="taxonomic scope" value="Eukaryota"/>
</dbReference>
<accession>A0A0D2RHR0</accession>
<dbReference type="PANTHER" id="PTHR31072">
    <property type="entry name" value="TRANSCRIPTION FACTOR TCP4-RELATED"/>
    <property type="match status" value="1"/>
</dbReference>
<feature type="region of interest" description="Disordered" evidence="7">
    <location>
        <begin position="252"/>
        <end position="311"/>
    </location>
</feature>
<evidence type="ECO:0000256" key="2">
    <source>
        <dbReference type="ARBA" id="ARBA00022473"/>
    </source>
</evidence>
<dbReference type="PROSITE" id="PS51370">
    <property type="entry name" value="R"/>
    <property type="match status" value="1"/>
</dbReference>
<dbReference type="Gramene" id="KJB50768">
    <property type="protein sequence ID" value="KJB50768"/>
    <property type="gene ID" value="B456_008G186800"/>
</dbReference>
<evidence type="ECO:0008006" key="12">
    <source>
        <dbReference type="Google" id="ProtNLM"/>
    </source>
</evidence>
<evidence type="ECO:0000313" key="10">
    <source>
        <dbReference type="EMBL" id="KJB50768.1"/>
    </source>
</evidence>
<dbReference type="GO" id="GO:0043565">
    <property type="term" value="F:sequence-specific DNA binding"/>
    <property type="evidence" value="ECO:0007669"/>
    <property type="project" value="TreeGrafter"/>
</dbReference>
<dbReference type="EMBL" id="CM001747">
    <property type="protein sequence ID" value="KJB50768.1"/>
    <property type="molecule type" value="Genomic_DNA"/>
</dbReference>
<keyword evidence="4" id="KW-0238">DNA-binding</keyword>
<dbReference type="InterPro" id="IPR017888">
    <property type="entry name" value="CYC/TB1_R_domain"/>
</dbReference>
<feature type="compositionally biased region" description="Polar residues" evidence="7">
    <location>
        <begin position="69"/>
        <end position="79"/>
    </location>
</feature>
<dbReference type="InterPro" id="IPR005333">
    <property type="entry name" value="Transcription_factor_TCP"/>
</dbReference>
<dbReference type="PROSITE" id="PS51369">
    <property type="entry name" value="TCP"/>
    <property type="match status" value="1"/>
</dbReference>
<keyword evidence="2" id="KW-0217">Developmental protein</keyword>
<evidence type="ECO:0000256" key="3">
    <source>
        <dbReference type="ARBA" id="ARBA00023015"/>
    </source>
</evidence>
<evidence type="ECO:0000256" key="6">
    <source>
        <dbReference type="ARBA" id="ARBA00023242"/>
    </source>
</evidence>
<evidence type="ECO:0000256" key="4">
    <source>
        <dbReference type="ARBA" id="ARBA00023125"/>
    </source>
</evidence>
<dbReference type="PANTHER" id="PTHR31072:SF87">
    <property type="entry name" value="TRANSCRIPTION FACTOR TCP12"/>
    <property type="match status" value="1"/>
</dbReference>
<dbReference type="KEGG" id="gra:105764573"/>
<feature type="compositionally biased region" description="Basic residues" evidence="7">
    <location>
        <begin position="112"/>
        <end position="125"/>
    </location>
</feature>
<gene>
    <name evidence="10" type="ORF">B456_008G186800</name>
</gene>
<evidence type="ECO:0000256" key="5">
    <source>
        <dbReference type="ARBA" id="ARBA00023163"/>
    </source>
</evidence>
<dbReference type="STRING" id="29730.A0A0D2RHR0"/>
<keyword evidence="3" id="KW-0805">Transcription regulation</keyword>
<feature type="compositionally biased region" description="Low complexity" evidence="7">
    <location>
        <begin position="284"/>
        <end position="300"/>
    </location>
</feature>
<dbReference type="InterPro" id="IPR017887">
    <property type="entry name" value="TF_TCP_subgr"/>
</dbReference>
<evidence type="ECO:0000259" key="9">
    <source>
        <dbReference type="PROSITE" id="PS51370"/>
    </source>
</evidence>
<dbReference type="GO" id="GO:0005634">
    <property type="term" value="C:nucleus"/>
    <property type="evidence" value="ECO:0007669"/>
    <property type="project" value="UniProtKB-SubCell"/>
</dbReference>
<dbReference type="Proteomes" id="UP000032304">
    <property type="component" value="Chromosome 8"/>
</dbReference>
<keyword evidence="6" id="KW-0539">Nucleus</keyword>
<dbReference type="GO" id="GO:2000032">
    <property type="term" value="P:regulation of secondary shoot formation"/>
    <property type="evidence" value="ECO:0007669"/>
    <property type="project" value="TreeGrafter"/>
</dbReference>
<evidence type="ECO:0000256" key="1">
    <source>
        <dbReference type="ARBA" id="ARBA00004123"/>
    </source>
</evidence>
<dbReference type="AlphaFoldDB" id="A0A0D2RHR0"/>
<evidence type="ECO:0000256" key="7">
    <source>
        <dbReference type="SAM" id="MobiDB-lite"/>
    </source>
</evidence>
<keyword evidence="11" id="KW-1185">Reference proteome</keyword>
<dbReference type="Pfam" id="PF03634">
    <property type="entry name" value="TCP"/>
    <property type="match status" value="1"/>
</dbReference>
<sequence length="501" mass="55905">MFPSSNSYNPCPSTIHAMPGNSISADQHPADSSLEDHPPPFFNFPASFFDDDDDDGLLMSHLLSQAQQQILGSSSNTAPPDSEINAAPPIKETKKVPPNRKRSSSNGAKQGIPRKRTGKKDRHSKIYTAHGPRDRRMRLSLQIARKFFDLQDMLGFDKASKTIEWLFSKSKAAIKELTENLPALKHRCSEGGKSVSSTSESEVVSAAKECQDNMGDQQGIIASGEAMRSTTTARVTKERKSRKVSFNHIVARESRDKARARARERTREKMRMRDLEKTNKCSDESNPNELEELQSSSPLEIGENSGPSTETNYSLKVVTEKPHRNTADSDSIEHQMDFVSTVEKFLGITRSSSMFNYSNNIADSREENSAENCPVFSGNWGMNNERIHYSYCAMTNIKDSTGITQEQNPSIIFMTDPNEQEQKFSSSFMSNSNTQAENSTTNLIANSYAKMMNHNSDLTNPSNAHEGRNPTSILMSSSHIGLHSDYHENPAVASKFHHFYL</sequence>
<feature type="domain" description="R" evidence="9">
    <location>
        <begin position="252"/>
        <end position="269"/>
    </location>
</feature>
<protein>
    <recommendedName>
        <fullName evidence="12">TCP domain-containing protein</fullName>
    </recommendedName>
</protein>
<dbReference type="GO" id="GO:0003700">
    <property type="term" value="F:DNA-binding transcription factor activity"/>
    <property type="evidence" value="ECO:0007669"/>
    <property type="project" value="InterPro"/>
</dbReference>